<dbReference type="Pfam" id="PF13185">
    <property type="entry name" value="GAF_2"/>
    <property type="match status" value="1"/>
</dbReference>
<dbReference type="GO" id="GO:1902201">
    <property type="term" value="P:negative regulation of bacterial-type flagellum-dependent cell motility"/>
    <property type="evidence" value="ECO:0007669"/>
    <property type="project" value="TreeGrafter"/>
</dbReference>
<dbReference type="GO" id="GO:0005886">
    <property type="term" value="C:plasma membrane"/>
    <property type="evidence" value="ECO:0007669"/>
    <property type="project" value="TreeGrafter"/>
</dbReference>
<evidence type="ECO:0000313" key="2">
    <source>
        <dbReference type="EMBL" id="RSD27744.1"/>
    </source>
</evidence>
<accession>A0A427TTK5</accession>
<dbReference type="Gene3D" id="3.30.450.40">
    <property type="match status" value="2"/>
</dbReference>
<dbReference type="SUPFAM" id="SSF55781">
    <property type="entry name" value="GAF domain-like"/>
    <property type="match status" value="2"/>
</dbReference>
<feature type="domain" description="GGDEF" evidence="1">
    <location>
        <begin position="490"/>
        <end position="618"/>
    </location>
</feature>
<dbReference type="GO" id="GO:0043709">
    <property type="term" value="P:cell adhesion involved in single-species biofilm formation"/>
    <property type="evidence" value="ECO:0007669"/>
    <property type="project" value="TreeGrafter"/>
</dbReference>
<evidence type="ECO:0000313" key="3">
    <source>
        <dbReference type="Proteomes" id="UP000279911"/>
    </source>
</evidence>
<dbReference type="Proteomes" id="UP000279911">
    <property type="component" value="Unassembled WGS sequence"/>
</dbReference>
<dbReference type="SUPFAM" id="SSF55073">
    <property type="entry name" value="Nucleotide cyclase"/>
    <property type="match status" value="1"/>
</dbReference>
<dbReference type="InterPro" id="IPR050469">
    <property type="entry name" value="Diguanylate_Cyclase"/>
</dbReference>
<dbReference type="Pfam" id="PF00990">
    <property type="entry name" value="GGDEF"/>
    <property type="match status" value="1"/>
</dbReference>
<dbReference type="PROSITE" id="PS50887">
    <property type="entry name" value="GGDEF"/>
    <property type="match status" value="1"/>
</dbReference>
<proteinExistence type="predicted"/>
<dbReference type="RefSeq" id="WP_125479523.1">
    <property type="nucleotide sequence ID" value="NZ_RSFW01000010.1"/>
</dbReference>
<dbReference type="InterPro" id="IPR029787">
    <property type="entry name" value="Nucleotide_cyclase"/>
</dbReference>
<dbReference type="PANTHER" id="PTHR45138:SF9">
    <property type="entry name" value="DIGUANYLATE CYCLASE DGCM-RELATED"/>
    <property type="match status" value="1"/>
</dbReference>
<dbReference type="SMART" id="SM00267">
    <property type="entry name" value="GGDEF"/>
    <property type="match status" value="1"/>
</dbReference>
<dbReference type="InterPro" id="IPR003018">
    <property type="entry name" value="GAF"/>
</dbReference>
<gene>
    <name evidence="2" type="ORF">EJA10_08165</name>
</gene>
<protein>
    <submittedName>
        <fullName evidence="2">Diguanylate cyclase</fullName>
    </submittedName>
</protein>
<reference evidence="3" key="1">
    <citation type="submission" date="2018-12" db="EMBL/GenBank/DDBJ databases">
        <title>Bacillus chawlae sp. nov., Bacillus glennii sp. nov., and Bacillus saganii sp. nov. Isolated from the Vehicle Assembly Building at Kennedy Space Center where the Viking Spacecraft were Assembled.</title>
        <authorList>
            <person name="Seuylemezian A."/>
            <person name="Vaishampayan P."/>
        </authorList>
    </citation>
    <scope>NUCLEOTIDE SEQUENCE [LARGE SCALE GENOMIC DNA]</scope>
    <source>
        <strain evidence="3">DSM 13966</strain>
    </source>
</reference>
<dbReference type="FunFam" id="3.30.70.270:FF:000001">
    <property type="entry name" value="Diguanylate cyclase domain protein"/>
    <property type="match status" value="1"/>
</dbReference>
<sequence length="628" mass="70950">MEELLEREIVLELKSRFFDLISTGRQSLSFTEILSQMLDVLRGLIRADVVDFYSCEEWNHGLFLEATTRDGENVPMAGAFTDCMIDELVSGPHSFIKNPPSMPQYDLLLILAADEKLKGLFAINRSGGSGSDWFWQRISHECGIFVEKIRCLAHTMEEEKRYKLLFRVTEKFHSTMDMDAVLGEIISTLREVYPSFTYYLLLSHDHQGYEGLPVKDLEYDSENLTAMQSYVSGQIQFEDSIIDKNSIMYAPLKGKQGVYGVLQVIASDSLVFPQNEIEFIKLLANTAGSALENAKLYEQSRKLISDLQLINETSHQLNTSLRLTDTMSFICGQIMKSFKANEVGFIMHDAEKDSFTVLQGSSGFFFSKEASSYILRIGKRIKQDMEPIFIGDFASEDEADLLGFRSIMGVPMIQSGELRGLALVLHEEPYHFTFDTFKLLQSLIHHSTLAFTNSMLREELEKMVVTDHLTKLYSRSYLDDKMNLSMLEDSQGTFILIDIDNFKGVNDQYGHQVGDEVLVQLARQIAQNIRGTDIGARWGGEELAIYLPGTPLGIGVMIAKRLVDKVERNTNPNVTISCGVSAWVKGQEDTTKSVFKRADQALYIAKGSGKNKVVIQNETQFDFKSTQK</sequence>
<dbReference type="Gene3D" id="3.30.70.270">
    <property type="match status" value="1"/>
</dbReference>
<name>A0A427TTK5_9BACI</name>
<dbReference type="InterPro" id="IPR043128">
    <property type="entry name" value="Rev_trsase/Diguanyl_cyclase"/>
</dbReference>
<evidence type="ECO:0000259" key="1">
    <source>
        <dbReference type="PROSITE" id="PS50887"/>
    </source>
</evidence>
<dbReference type="NCBIfam" id="TIGR00254">
    <property type="entry name" value="GGDEF"/>
    <property type="match status" value="1"/>
</dbReference>
<dbReference type="CDD" id="cd01949">
    <property type="entry name" value="GGDEF"/>
    <property type="match status" value="1"/>
</dbReference>
<dbReference type="AlphaFoldDB" id="A0A427TTK5"/>
<organism evidence="2 3">
    <name type="scientific">Mesobacillus subterraneus</name>
    <dbReference type="NCBI Taxonomy" id="285983"/>
    <lineage>
        <taxon>Bacteria</taxon>
        <taxon>Bacillati</taxon>
        <taxon>Bacillota</taxon>
        <taxon>Bacilli</taxon>
        <taxon>Bacillales</taxon>
        <taxon>Bacillaceae</taxon>
        <taxon>Mesobacillus</taxon>
    </lineage>
</organism>
<dbReference type="PANTHER" id="PTHR45138">
    <property type="entry name" value="REGULATORY COMPONENTS OF SENSORY TRANSDUCTION SYSTEM"/>
    <property type="match status" value="1"/>
</dbReference>
<dbReference type="EMBL" id="RSFW01000010">
    <property type="protein sequence ID" value="RSD27744.1"/>
    <property type="molecule type" value="Genomic_DNA"/>
</dbReference>
<comment type="caution">
    <text evidence="2">The sequence shown here is derived from an EMBL/GenBank/DDBJ whole genome shotgun (WGS) entry which is preliminary data.</text>
</comment>
<dbReference type="GO" id="GO:0052621">
    <property type="term" value="F:diguanylate cyclase activity"/>
    <property type="evidence" value="ECO:0007669"/>
    <property type="project" value="TreeGrafter"/>
</dbReference>
<dbReference type="InterPro" id="IPR000160">
    <property type="entry name" value="GGDEF_dom"/>
</dbReference>
<dbReference type="OrthoDB" id="9759607at2"/>
<dbReference type="InterPro" id="IPR029016">
    <property type="entry name" value="GAF-like_dom_sf"/>
</dbReference>